<evidence type="ECO:0000313" key="2">
    <source>
        <dbReference type="EMBL" id="KAJ1140848.1"/>
    </source>
</evidence>
<name>A0AAV7QR56_PLEWA</name>
<evidence type="ECO:0000256" key="1">
    <source>
        <dbReference type="SAM" id="MobiDB-lite"/>
    </source>
</evidence>
<organism evidence="2 3">
    <name type="scientific">Pleurodeles waltl</name>
    <name type="common">Iberian ribbed newt</name>
    <dbReference type="NCBI Taxonomy" id="8319"/>
    <lineage>
        <taxon>Eukaryota</taxon>
        <taxon>Metazoa</taxon>
        <taxon>Chordata</taxon>
        <taxon>Craniata</taxon>
        <taxon>Vertebrata</taxon>
        <taxon>Euteleostomi</taxon>
        <taxon>Amphibia</taxon>
        <taxon>Batrachia</taxon>
        <taxon>Caudata</taxon>
        <taxon>Salamandroidea</taxon>
        <taxon>Salamandridae</taxon>
        <taxon>Pleurodelinae</taxon>
        <taxon>Pleurodeles</taxon>
    </lineage>
</organism>
<comment type="caution">
    <text evidence="2">The sequence shown here is derived from an EMBL/GenBank/DDBJ whole genome shotgun (WGS) entry which is preliminary data.</text>
</comment>
<dbReference type="Proteomes" id="UP001066276">
    <property type="component" value="Chromosome 6"/>
</dbReference>
<keyword evidence="3" id="KW-1185">Reference proteome</keyword>
<accession>A0AAV7QR56</accession>
<evidence type="ECO:0000313" key="3">
    <source>
        <dbReference type="Proteomes" id="UP001066276"/>
    </source>
</evidence>
<reference evidence="2" key="1">
    <citation type="journal article" date="2022" name="bioRxiv">
        <title>Sequencing and chromosome-scale assembly of the giantPleurodeles waltlgenome.</title>
        <authorList>
            <person name="Brown T."/>
            <person name="Elewa A."/>
            <person name="Iarovenko S."/>
            <person name="Subramanian E."/>
            <person name="Araus A.J."/>
            <person name="Petzold A."/>
            <person name="Susuki M."/>
            <person name="Suzuki K.-i.T."/>
            <person name="Hayashi T."/>
            <person name="Toyoda A."/>
            <person name="Oliveira C."/>
            <person name="Osipova E."/>
            <person name="Leigh N.D."/>
            <person name="Simon A."/>
            <person name="Yun M.H."/>
        </authorList>
    </citation>
    <scope>NUCLEOTIDE SEQUENCE</scope>
    <source>
        <strain evidence="2">20211129_DDA</strain>
        <tissue evidence="2">Liver</tissue>
    </source>
</reference>
<feature type="compositionally biased region" description="Basic and acidic residues" evidence="1">
    <location>
        <begin position="9"/>
        <end position="23"/>
    </location>
</feature>
<proteinExistence type="predicted"/>
<sequence length="92" mass="10622">MKPPQPQRGDQKTPERPIARRPETGTASRPSTRAETIAAASFPTAQPEEARTLRKSPRNSTSLLPWHRQKKEHEECWVLNLRTHVYYLRPVP</sequence>
<gene>
    <name evidence="2" type="ORF">NDU88_007186</name>
</gene>
<feature type="region of interest" description="Disordered" evidence="1">
    <location>
        <begin position="1"/>
        <end position="69"/>
    </location>
</feature>
<dbReference type="EMBL" id="JANPWB010000010">
    <property type="protein sequence ID" value="KAJ1140848.1"/>
    <property type="molecule type" value="Genomic_DNA"/>
</dbReference>
<protein>
    <submittedName>
        <fullName evidence="2">Uncharacterized protein</fullName>
    </submittedName>
</protein>
<feature type="compositionally biased region" description="Polar residues" evidence="1">
    <location>
        <begin position="25"/>
        <end position="34"/>
    </location>
</feature>
<dbReference type="AlphaFoldDB" id="A0AAV7QR56"/>